<dbReference type="GO" id="GO:0006099">
    <property type="term" value="P:tricarboxylic acid cycle"/>
    <property type="evidence" value="ECO:0007669"/>
    <property type="project" value="UniProtKB-KW"/>
</dbReference>
<evidence type="ECO:0000256" key="1">
    <source>
        <dbReference type="ARBA" id="ARBA00022532"/>
    </source>
</evidence>
<dbReference type="InterPro" id="IPR013815">
    <property type="entry name" value="ATP_grasp_subdomain_1"/>
</dbReference>
<organism evidence="4 5">
    <name type="scientific">Pontivivens insulae</name>
    <dbReference type="NCBI Taxonomy" id="1639689"/>
    <lineage>
        <taxon>Bacteria</taxon>
        <taxon>Pseudomonadati</taxon>
        <taxon>Pseudomonadota</taxon>
        <taxon>Alphaproteobacteria</taxon>
        <taxon>Rhodobacterales</taxon>
        <taxon>Paracoccaceae</taxon>
        <taxon>Pontivivens</taxon>
    </lineage>
</organism>
<protein>
    <recommendedName>
        <fullName evidence="3">ATP-grasp domain-containing protein</fullName>
    </recommendedName>
</protein>
<dbReference type="PROSITE" id="PS50975">
    <property type="entry name" value="ATP_GRASP"/>
    <property type="match status" value="1"/>
</dbReference>
<dbReference type="Gene3D" id="3.30.470.20">
    <property type="entry name" value="ATP-grasp fold, B domain"/>
    <property type="match status" value="1"/>
</dbReference>
<feature type="domain" description="ATP-grasp" evidence="3">
    <location>
        <begin position="479"/>
        <end position="515"/>
    </location>
</feature>
<evidence type="ECO:0000256" key="2">
    <source>
        <dbReference type="PROSITE-ProRule" id="PRU00409"/>
    </source>
</evidence>
<dbReference type="InterPro" id="IPR003781">
    <property type="entry name" value="CoA-bd"/>
</dbReference>
<dbReference type="GO" id="GO:0046872">
    <property type="term" value="F:metal ion binding"/>
    <property type="evidence" value="ECO:0007669"/>
    <property type="project" value="InterPro"/>
</dbReference>
<dbReference type="InterPro" id="IPR011761">
    <property type="entry name" value="ATP-grasp"/>
</dbReference>
<evidence type="ECO:0000313" key="4">
    <source>
        <dbReference type="EMBL" id="SPF27966.1"/>
    </source>
</evidence>
<dbReference type="SUPFAM" id="SSF56059">
    <property type="entry name" value="Glutathione synthetase ATP-binding domain-like"/>
    <property type="match status" value="1"/>
</dbReference>
<sequence length="673" mass="70255">MRGLDRLFRPRSIAVFGGGDWVPAVVEQCRKIGFDGQIWPVHPTRAEIAGQPAYRDVEALPAPPDASFIGVNRHATLDIVRALAHRGSGGAVCFASGFSEAQAELADGAGLQADLLEAAGEMPVLGPNCYGFLNYLDRVTIWPDQHGGLPVERGVAIVMQSSNIAINLTMQTRGVPIAYMVTVGNQAQTGMSEVGAALLRDPRVTALGLHIEGIGDLRAFEALAAQARTLGKSIIALKVGRSPQARAATISHTASLAGSDAGANALLSRLGIGQASSVAGFLEALKLLHVTGGLTSDRIAAMSCSGGEASLIADSFVDSPATFPALVPMQSTALRDALGAKVALANPLDYHTYIWADEDAMTATFTAMMQADLSLGIVVLDFPRPDRCPAPAWDLVVNAVRRTAADVGKPMAILSSLPETMPEQVAIQLVREGIVPLCGMAEAVEAVGTALSLSRSEPAPLLLPDPVAATITLSEAEAKSALNGYGVPIPASERADTLREAIEAATRIGFPVVVKGEGLAHKTEAGAVALNLLSPEDVAQAIGQLPVTGYLVEEMVQDTVAELLIGVVLDPAHGYVLTLAAGGTLTEVLSDSTSLLVPSSRDSIRTALTGLRLWPVLQGYRGKPPINLDALLDTAMAVQDYVIAERPAEVEINPVLCSPKRAIAADALILRKA</sequence>
<dbReference type="Gene3D" id="3.30.1490.20">
    <property type="entry name" value="ATP-grasp fold, A domain"/>
    <property type="match status" value="1"/>
</dbReference>
<dbReference type="Gene3D" id="3.40.50.720">
    <property type="entry name" value="NAD(P)-binding Rossmann-like Domain"/>
    <property type="match status" value="1"/>
</dbReference>
<gene>
    <name evidence="4" type="ORF">POI8812_00261</name>
</gene>
<proteinExistence type="predicted"/>
<dbReference type="SMART" id="SM00881">
    <property type="entry name" value="CoA_binding"/>
    <property type="match status" value="1"/>
</dbReference>
<dbReference type="Pfam" id="PF13607">
    <property type="entry name" value="Succ_CoA_lig"/>
    <property type="match status" value="1"/>
</dbReference>
<reference evidence="4 5" key="1">
    <citation type="submission" date="2018-03" db="EMBL/GenBank/DDBJ databases">
        <authorList>
            <person name="Keele B.F."/>
        </authorList>
    </citation>
    <scope>NUCLEOTIDE SEQUENCE [LARGE SCALE GENOMIC DNA]</scope>
    <source>
        <strain evidence="4 5">CeCT 8812</strain>
    </source>
</reference>
<dbReference type="GO" id="GO:0005524">
    <property type="term" value="F:ATP binding"/>
    <property type="evidence" value="ECO:0007669"/>
    <property type="project" value="UniProtKB-UniRule"/>
</dbReference>
<dbReference type="SUPFAM" id="SSF52210">
    <property type="entry name" value="Succinyl-CoA synthetase domains"/>
    <property type="match status" value="2"/>
</dbReference>
<evidence type="ECO:0000259" key="3">
    <source>
        <dbReference type="PROSITE" id="PS50975"/>
    </source>
</evidence>
<dbReference type="RefSeq" id="WP_181377179.1">
    <property type="nucleotide sequence ID" value="NZ_OMKW01000001.1"/>
</dbReference>
<name>A0A2R8A6Y8_9RHOB</name>
<evidence type="ECO:0000313" key="5">
    <source>
        <dbReference type="Proteomes" id="UP000244932"/>
    </source>
</evidence>
<keyword evidence="5" id="KW-1185">Reference proteome</keyword>
<dbReference type="PANTHER" id="PTHR42793:SF4">
    <property type="entry name" value="BLL6376 PROTEIN"/>
    <property type="match status" value="1"/>
</dbReference>
<dbReference type="SUPFAM" id="SSF51735">
    <property type="entry name" value="NAD(P)-binding Rossmann-fold domains"/>
    <property type="match status" value="1"/>
</dbReference>
<dbReference type="InterPro" id="IPR016102">
    <property type="entry name" value="Succinyl-CoA_synth-like"/>
</dbReference>
<dbReference type="PANTHER" id="PTHR42793">
    <property type="entry name" value="COA BINDING DOMAIN CONTAINING PROTEIN"/>
    <property type="match status" value="1"/>
</dbReference>
<keyword evidence="2" id="KW-0547">Nucleotide-binding</keyword>
<accession>A0A2R8A6Y8</accession>
<keyword evidence="1" id="KW-0816">Tricarboxylic acid cycle</keyword>
<keyword evidence="2" id="KW-0067">ATP-binding</keyword>
<dbReference type="InterPro" id="IPR032875">
    <property type="entry name" value="Succ_CoA_lig_flav_dom"/>
</dbReference>
<dbReference type="InterPro" id="IPR036291">
    <property type="entry name" value="NAD(P)-bd_dom_sf"/>
</dbReference>
<dbReference type="AlphaFoldDB" id="A0A2R8A6Y8"/>
<dbReference type="Pfam" id="PF13380">
    <property type="entry name" value="CoA_binding_2"/>
    <property type="match status" value="1"/>
</dbReference>
<dbReference type="EMBL" id="OMKW01000001">
    <property type="protein sequence ID" value="SPF27966.1"/>
    <property type="molecule type" value="Genomic_DNA"/>
</dbReference>
<dbReference type="Gene3D" id="3.40.50.261">
    <property type="entry name" value="Succinyl-CoA synthetase domains"/>
    <property type="match status" value="2"/>
</dbReference>
<dbReference type="Proteomes" id="UP000244932">
    <property type="component" value="Unassembled WGS sequence"/>
</dbReference>
<dbReference type="Pfam" id="PF13549">
    <property type="entry name" value="ATP-grasp_5"/>
    <property type="match status" value="1"/>
</dbReference>